<protein>
    <recommendedName>
        <fullName evidence="3">Outer membrane efflux protein</fullName>
    </recommendedName>
</protein>
<dbReference type="SUPFAM" id="SSF56954">
    <property type="entry name" value="Outer membrane efflux proteins (OEP)"/>
    <property type="match status" value="1"/>
</dbReference>
<comment type="caution">
    <text evidence="1">The sequence shown here is derived from an EMBL/GenBank/DDBJ whole genome shotgun (WGS) entry which is preliminary data.</text>
</comment>
<proteinExistence type="predicted"/>
<dbReference type="eggNOG" id="COG1538">
    <property type="taxonomic scope" value="Bacteria"/>
</dbReference>
<name>D2Z6C3_9BACT</name>
<evidence type="ECO:0008006" key="3">
    <source>
        <dbReference type="Google" id="ProtNLM"/>
    </source>
</evidence>
<dbReference type="EMBL" id="ABTR02000001">
    <property type="protein sequence ID" value="EFC91020.1"/>
    <property type="molecule type" value="Genomic_DNA"/>
</dbReference>
<organism evidence="1 2">
    <name type="scientific">Dethiosulfovibrio peptidovorans DSM 11002</name>
    <dbReference type="NCBI Taxonomy" id="469381"/>
    <lineage>
        <taxon>Bacteria</taxon>
        <taxon>Thermotogati</taxon>
        <taxon>Synergistota</taxon>
        <taxon>Synergistia</taxon>
        <taxon>Synergistales</taxon>
        <taxon>Dethiosulfovibrionaceae</taxon>
        <taxon>Dethiosulfovibrio</taxon>
    </lineage>
</organism>
<sequence length="730" mass="81411">MVFRLLSVFILVLCLLVQPGPSLAAEGLPLPSLAELETMVSQGPEVLAALHSLARDEHLERSVLQEMGPKLFAGVNYGYSHEPASETSEEKISYGKLTFRAGVTFPILGTWNKEKIGLLQAKLRSMEGRISAERVTEVNVTALRKAYIVLWGEIGKRKLMDAFLANREKVEAALTDRTQDGLLLESDRLEFSSAYDLVLRDRIASRRTQAQAVQFIREATGRSWTVGDEVMKPTLPDWDGNGFGELLSVKHLAGVRYQEEREQLYRRILGLSERLGREGSVEVGITTGRDFPGATGAGAYIGVNLLEPFGSLSSEEDETFLAASADLERRRAEDLLDRIRLDGELIDSQYLLEYALGSVRFGVTRARGAAEAVRQNGLRHGRIAGDTLEALQRSRYDYLRSALDLMDAQLLALQALVEMGRFVPSAPEERAYPLRLFEENSYILDPSWLGDGPKTIESRPVPRPVEITPKADAAKKPSASVYVWKAEPLLNSGTRGSELDRLIEEGFDRVLLSFNSGEVRALKKSERARASLRALLRASDSRGVRMDLLLGDPSWILPEHRVELANLVRFFAPFEFDGLHLDLEPDSIPGAASRRIELAGELIRTLELIDGVTDLPISLSVHPRYLEGDLRSFFGPKLAKLNPEEVAVMLYSTDAELVARRFGAILRANGDLHISLAQSIEKVLSTKESYGSLGRSAMWSRLSYYDERFDRSNFRGFIVQAWLDYKEAVR</sequence>
<reference evidence="1 2" key="1">
    <citation type="journal article" date="2010" name="Stand. Genomic Sci.">
        <title>Permanent draft genome sequence of Dethiosulfovibrio peptidovorans type strain (SEBR 4207).</title>
        <authorList>
            <person name="Labutti K."/>
            <person name="Mayilraj S."/>
            <person name="Clum A."/>
            <person name="Lucas S."/>
            <person name="Glavina Del Rio T."/>
            <person name="Nolan M."/>
            <person name="Tice H."/>
            <person name="Cheng J.F."/>
            <person name="Pitluck S."/>
            <person name="Liolios K."/>
            <person name="Ivanova N."/>
            <person name="Mavromatis K."/>
            <person name="Mikhailova N."/>
            <person name="Pati A."/>
            <person name="Goodwin L."/>
            <person name="Chen A."/>
            <person name="Palaniappan K."/>
            <person name="Land M."/>
            <person name="Hauser L."/>
            <person name="Chang Y.J."/>
            <person name="Jeffries C.D."/>
            <person name="Rohde M."/>
            <person name="Spring S."/>
            <person name="Goker M."/>
            <person name="Woyke T."/>
            <person name="Bristow J."/>
            <person name="Eisen J.A."/>
            <person name="Markowitz V."/>
            <person name="Hugenholtz P."/>
            <person name="Kyrpides N.C."/>
            <person name="Klenk H.P."/>
            <person name="Lapidus A."/>
        </authorList>
    </citation>
    <scope>NUCLEOTIDE SEQUENCE [LARGE SCALE GENOMIC DNA]</scope>
    <source>
        <strain evidence="1 2">DSM 11002</strain>
    </source>
</reference>
<dbReference type="Gene3D" id="1.20.1600.10">
    <property type="entry name" value="Outer membrane efflux proteins (OEP)"/>
    <property type="match status" value="1"/>
</dbReference>
<dbReference type="Proteomes" id="UP000006427">
    <property type="component" value="Unassembled WGS sequence"/>
</dbReference>
<keyword evidence="2" id="KW-1185">Reference proteome</keyword>
<gene>
    <name evidence="1" type="ORF">Dpep_0994</name>
</gene>
<accession>D2Z6C3</accession>
<dbReference type="OrthoDB" id="7054537at2"/>
<dbReference type="PaxDb" id="469381-Dpep_0994"/>
<dbReference type="STRING" id="469381.Dpep_0994"/>
<dbReference type="AlphaFoldDB" id="D2Z6C3"/>
<evidence type="ECO:0000313" key="1">
    <source>
        <dbReference type="EMBL" id="EFC91020.1"/>
    </source>
</evidence>
<evidence type="ECO:0000313" key="2">
    <source>
        <dbReference type="Proteomes" id="UP000006427"/>
    </source>
</evidence>